<proteinExistence type="predicted"/>
<protein>
    <submittedName>
        <fullName evidence="3">Uncharacterized conserved protein</fullName>
    </submittedName>
</protein>
<dbReference type="GeneID" id="303673939"/>
<gene>
    <name evidence="3" type="ORF">NCTC13560_02530</name>
    <name evidence="2" type="ORF">SAMN05421682_103309</name>
</gene>
<accession>A0A381FE65</accession>
<evidence type="ECO:0000313" key="2">
    <source>
        <dbReference type="EMBL" id="SIQ25126.1"/>
    </source>
</evidence>
<keyword evidence="4" id="KW-1185">Reference proteome</keyword>
<dbReference type="Proteomes" id="UP000255231">
    <property type="component" value="Unassembled WGS sequence"/>
</dbReference>
<dbReference type="InterPro" id="IPR004919">
    <property type="entry name" value="GmrSD_N"/>
</dbReference>
<organism evidence="3 5">
    <name type="scientific">Chryseobacterium indoltheticum</name>
    <dbReference type="NCBI Taxonomy" id="254"/>
    <lineage>
        <taxon>Bacteria</taxon>
        <taxon>Pseudomonadati</taxon>
        <taxon>Bacteroidota</taxon>
        <taxon>Flavobacteriia</taxon>
        <taxon>Flavobacteriales</taxon>
        <taxon>Weeksellaceae</taxon>
        <taxon>Chryseobacterium group</taxon>
        <taxon>Chryseobacterium</taxon>
    </lineage>
</organism>
<dbReference type="PANTHER" id="PTHR39639">
    <property type="entry name" value="CHROMOSOME 16, WHOLE GENOME SHOTGUN SEQUENCE"/>
    <property type="match status" value="1"/>
</dbReference>
<sequence>MKTEKEKLDSEEQLLGEKAQVDYDTREFVVEHIVQKYQAEEYKIPPYQREFVWNEEKQSRFIESILLDLPIPYIFFADDNTDGKLEIVDGSQRIRTLVSFYENKLTLRGLEKLDKFNGFKFEDLFESRQRRFLRKTLRSIELTEKADFEVKKDIFRRINTDPYDLTDMEIRKGIYEGGDFYNLLIECAKMSLFHDLCPISQKRKNRGESEELVLRYFAYGEKYQRFVHRVDVFLDDYIKEKNNDELDIIAMKDEFTTMLDFVDAYFPYGFKKAASHNSTPRVRFEAISVGVTLALKENPKLIPSDVINWLESDEFKRLTTSDGANSKAYVVGRIEFVKNNLLGNAGN</sequence>
<reference evidence="3 5" key="2">
    <citation type="submission" date="2018-06" db="EMBL/GenBank/DDBJ databases">
        <authorList>
            <consortium name="Pathogen Informatics"/>
            <person name="Doyle S."/>
        </authorList>
    </citation>
    <scope>NUCLEOTIDE SEQUENCE [LARGE SCALE GENOMIC DNA]</scope>
    <source>
        <strain evidence="3 5">NCTC13560</strain>
    </source>
</reference>
<evidence type="ECO:0000313" key="4">
    <source>
        <dbReference type="Proteomes" id="UP000185725"/>
    </source>
</evidence>
<dbReference type="KEGG" id="cil:EG358_09540"/>
<dbReference type="RefSeq" id="WP_076559352.1">
    <property type="nucleotide sequence ID" value="NZ_CP033929.1"/>
</dbReference>
<dbReference type="AlphaFoldDB" id="A0A381FE65"/>
<dbReference type="OrthoDB" id="9764212at2"/>
<reference evidence="2 4" key="1">
    <citation type="submission" date="2017-01" db="EMBL/GenBank/DDBJ databases">
        <authorList>
            <person name="Varghese N."/>
            <person name="Submissions S."/>
        </authorList>
    </citation>
    <scope>NUCLEOTIDE SEQUENCE [LARGE SCALE GENOMIC DNA]</scope>
    <source>
        <strain evidence="2 4">ATCC 27950</strain>
    </source>
</reference>
<evidence type="ECO:0000259" key="1">
    <source>
        <dbReference type="Pfam" id="PF03235"/>
    </source>
</evidence>
<dbReference type="Proteomes" id="UP000185725">
    <property type="component" value="Unassembled WGS sequence"/>
</dbReference>
<dbReference type="EMBL" id="UFVS01000001">
    <property type="protein sequence ID" value="SUX44432.1"/>
    <property type="molecule type" value="Genomic_DNA"/>
</dbReference>
<dbReference type="Pfam" id="PF03235">
    <property type="entry name" value="GmrSD_N"/>
    <property type="match status" value="1"/>
</dbReference>
<dbReference type="PANTHER" id="PTHR39639:SF1">
    <property type="entry name" value="DUF262 DOMAIN-CONTAINING PROTEIN"/>
    <property type="match status" value="1"/>
</dbReference>
<evidence type="ECO:0000313" key="5">
    <source>
        <dbReference type="Proteomes" id="UP000255231"/>
    </source>
</evidence>
<evidence type="ECO:0000313" key="3">
    <source>
        <dbReference type="EMBL" id="SUX44432.1"/>
    </source>
</evidence>
<feature type="domain" description="GmrSD restriction endonucleases N-terminal" evidence="1">
    <location>
        <begin position="30"/>
        <end position="175"/>
    </location>
</feature>
<dbReference type="EMBL" id="FTMF01000003">
    <property type="protein sequence ID" value="SIQ25126.1"/>
    <property type="molecule type" value="Genomic_DNA"/>
</dbReference>
<name>A0A381FE65_9FLAO</name>
<dbReference type="REBASE" id="426048">
    <property type="entry name" value="Cin13560ORF2529P"/>
</dbReference>